<feature type="non-terminal residue" evidence="2">
    <location>
        <position position="163"/>
    </location>
</feature>
<keyword evidence="1" id="KW-0472">Membrane</keyword>
<dbReference type="AlphaFoldDB" id="A0A382WN75"/>
<feature type="transmembrane region" description="Helical" evidence="1">
    <location>
        <begin position="21"/>
        <end position="40"/>
    </location>
</feature>
<keyword evidence="1" id="KW-0812">Transmembrane</keyword>
<keyword evidence="1" id="KW-1133">Transmembrane helix</keyword>
<reference evidence="2" key="1">
    <citation type="submission" date="2018-05" db="EMBL/GenBank/DDBJ databases">
        <authorList>
            <person name="Lanie J.A."/>
            <person name="Ng W.-L."/>
            <person name="Kazmierczak K.M."/>
            <person name="Andrzejewski T.M."/>
            <person name="Davidsen T.M."/>
            <person name="Wayne K.J."/>
            <person name="Tettelin H."/>
            <person name="Glass J.I."/>
            <person name="Rusch D."/>
            <person name="Podicherti R."/>
            <person name="Tsui H.-C.T."/>
            <person name="Winkler M.E."/>
        </authorList>
    </citation>
    <scope>NUCLEOTIDE SEQUENCE</scope>
</reference>
<gene>
    <name evidence="2" type="ORF">METZ01_LOCUS413116</name>
</gene>
<evidence type="ECO:0000313" key="2">
    <source>
        <dbReference type="EMBL" id="SVD60262.1"/>
    </source>
</evidence>
<feature type="transmembrane region" description="Helical" evidence="1">
    <location>
        <begin position="86"/>
        <end position="110"/>
    </location>
</feature>
<sequence length="163" mass="18857">VMIAITIISRLLTRSWLVPSTFFALLWSFFIIAPLIFAYNFSLNTFGLWFIVIFTMACVAGSIIAMQQERFFQNMINNQNRQPTKLIELLLPVFYVFSSITILGLIQLLFHAISYYDLKLDWSAIISIPNLFAVERYRDVLIYPARIKFALYCIYPASLLGGF</sequence>
<feature type="non-terminal residue" evidence="2">
    <location>
        <position position="1"/>
    </location>
</feature>
<feature type="transmembrane region" description="Helical" evidence="1">
    <location>
        <begin position="46"/>
        <end position="65"/>
    </location>
</feature>
<name>A0A382WN75_9ZZZZ</name>
<protein>
    <submittedName>
        <fullName evidence="2">Uncharacterized protein</fullName>
    </submittedName>
</protein>
<accession>A0A382WN75</accession>
<organism evidence="2">
    <name type="scientific">marine metagenome</name>
    <dbReference type="NCBI Taxonomy" id="408172"/>
    <lineage>
        <taxon>unclassified sequences</taxon>
        <taxon>metagenomes</taxon>
        <taxon>ecological metagenomes</taxon>
    </lineage>
</organism>
<proteinExistence type="predicted"/>
<dbReference type="EMBL" id="UINC01161210">
    <property type="protein sequence ID" value="SVD60262.1"/>
    <property type="molecule type" value="Genomic_DNA"/>
</dbReference>
<evidence type="ECO:0000256" key="1">
    <source>
        <dbReference type="SAM" id="Phobius"/>
    </source>
</evidence>